<feature type="region of interest" description="Disordered" evidence="1">
    <location>
        <begin position="81"/>
        <end position="105"/>
    </location>
</feature>
<feature type="compositionally biased region" description="Polar residues" evidence="1">
    <location>
        <begin position="81"/>
        <end position="91"/>
    </location>
</feature>
<protein>
    <submittedName>
        <fullName evidence="2">Uncharacterized protein</fullName>
    </submittedName>
</protein>
<organism evidence="2">
    <name type="scientific">viral metagenome</name>
    <dbReference type="NCBI Taxonomy" id="1070528"/>
    <lineage>
        <taxon>unclassified sequences</taxon>
        <taxon>metagenomes</taxon>
        <taxon>organismal metagenomes</taxon>
    </lineage>
</organism>
<name>A0A6M3M4U6_9ZZZZ</name>
<reference evidence="2" key="1">
    <citation type="submission" date="2020-03" db="EMBL/GenBank/DDBJ databases">
        <title>The deep terrestrial virosphere.</title>
        <authorList>
            <person name="Holmfeldt K."/>
            <person name="Nilsson E."/>
            <person name="Simone D."/>
            <person name="Lopez-Fernandez M."/>
            <person name="Wu X."/>
            <person name="de Brujin I."/>
            <person name="Lundin D."/>
            <person name="Andersson A."/>
            <person name="Bertilsson S."/>
            <person name="Dopson M."/>
        </authorList>
    </citation>
    <scope>NUCLEOTIDE SEQUENCE</scope>
    <source>
        <strain evidence="2">MM171B01435</strain>
    </source>
</reference>
<sequence length="105" mass="12217">MSEYMFNTVIDLPPGFDRDEGNALLNKIGDGDETFIWRFRDDNTLLILSKHRSQAESRARWLTGKTETFEGLKYHITVNPNTKRPETSISLQELEKRKKQFGQTP</sequence>
<evidence type="ECO:0000256" key="1">
    <source>
        <dbReference type="SAM" id="MobiDB-lite"/>
    </source>
</evidence>
<proteinExistence type="predicted"/>
<dbReference type="EMBL" id="MT143763">
    <property type="protein sequence ID" value="QJB02164.1"/>
    <property type="molecule type" value="Genomic_DNA"/>
</dbReference>
<accession>A0A6M3M4U6</accession>
<gene>
    <name evidence="2" type="ORF">MM171B01435_0007</name>
</gene>
<dbReference type="AlphaFoldDB" id="A0A6M3M4U6"/>
<evidence type="ECO:0000313" key="2">
    <source>
        <dbReference type="EMBL" id="QJB02164.1"/>
    </source>
</evidence>